<keyword evidence="1" id="KW-1133">Transmembrane helix</keyword>
<reference evidence="2 3" key="1">
    <citation type="journal article" date="2013" name="Genome Biol.">
        <title>Comparative genomics of the core and accessory genomes of 48 Sinorhizobium strains comprising five genospecies.</title>
        <authorList>
            <person name="Sugawara M."/>
            <person name="Epstein B."/>
            <person name="Badgley B.D."/>
            <person name="Unno T."/>
            <person name="Xu L."/>
            <person name="Reese J."/>
            <person name="Gyaneshwar P."/>
            <person name="Denny R."/>
            <person name="Mudge J."/>
            <person name="Bharti A.K."/>
            <person name="Farmer A.D."/>
            <person name="May G.D."/>
            <person name="Woodward J.E."/>
            <person name="Medigue C."/>
            <person name="Vallenet D."/>
            <person name="Lajus A."/>
            <person name="Rouy Z."/>
            <person name="Martinez-Vaz B."/>
            <person name="Tiffin P."/>
            <person name="Young N.D."/>
            <person name="Sadowsky M.J."/>
        </authorList>
    </citation>
    <scope>NUCLEOTIDE SEQUENCE [LARGE SCALE GENOMIC DNA]</scope>
    <source>
        <strain evidence="2 3">USDA4894</strain>
    </source>
</reference>
<gene>
    <name evidence="2" type="ORF">GHK62_07510</name>
</gene>
<evidence type="ECO:0000313" key="3">
    <source>
        <dbReference type="Proteomes" id="UP000439983"/>
    </source>
</evidence>
<dbReference type="PANTHER" id="PTHR39431">
    <property type="entry name" value="FRPA/C-RELATED PROTEIN"/>
    <property type="match status" value="1"/>
</dbReference>
<dbReference type="EMBL" id="WITC01000032">
    <property type="protein sequence ID" value="MQX14617.1"/>
    <property type="molecule type" value="Genomic_DNA"/>
</dbReference>
<protein>
    <recommendedName>
        <fullName evidence="4">EF-hand domain-containing protein</fullName>
    </recommendedName>
</protein>
<dbReference type="PANTHER" id="PTHR39431:SF1">
    <property type="entry name" value="FRPA_C-RELATED PROTEIN"/>
    <property type="match status" value="1"/>
</dbReference>
<dbReference type="OrthoDB" id="6756629at2"/>
<dbReference type="AlphaFoldDB" id="A0A6N7L9P3"/>
<feature type="transmembrane region" description="Helical" evidence="1">
    <location>
        <begin position="95"/>
        <end position="116"/>
    </location>
</feature>
<evidence type="ECO:0008006" key="4">
    <source>
        <dbReference type="Google" id="ProtNLM"/>
    </source>
</evidence>
<accession>A0A6N7L9P3</accession>
<feature type="transmembrane region" description="Helical" evidence="1">
    <location>
        <begin position="128"/>
        <end position="152"/>
    </location>
</feature>
<organism evidence="2 3">
    <name type="scientific">Sinorhizobium terangae</name>
    <dbReference type="NCBI Taxonomy" id="110322"/>
    <lineage>
        <taxon>Bacteria</taxon>
        <taxon>Pseudomonadati</taxon>
        <taxon>Pseudomonadota</taxon>
        <taxon>Alphaproteobacteria</taxon>
        <taxon>Hyphomicrobiales</taxon>
        <taxon>Rhizobiaceae</taxon>
        <taxon>Sinorhizobium/Ensifer group</taxon>
        <taxon>Sinorhizobium</taxon>
    </lineage>
</organism>
<proteinExistence type="predicted"/>
<evidence type="ECO:0000313" key="2">
    <source>
        <dbReference type="EMBL" id="MQX14617.1"/>
    </source>
</evidence>
<keyword evidence="1" id="KW-0472">Membrane</keyword>
<dbReference type="Proteomes" id="UP000439983">
    <property type="component" value="Unassembled WGS sequence"/>
</dbReference>
<evidence type="ECO:0000256" key="1">
    <source>
        <dbReference type="SAM" id="Phobius"/>
    </source>
</evidence>
<sequence length="565" mass="60294">MASYSEVFAPSQIELLYDGITEELRNLGDFALGDGANTLGKALQSLGGALSAAGNPRAEAYGEVLENVGLALETGSSAYLEGISLESAAKIGTDIGVGTLAGVTLFEVAGFIGAISAEFLQLGIVWQLGLFLGSPIGMAMMVGLIAGFLYAYNEELVAPLSDAIFDQLVSPLLQFLRDPLILDLDGDGVELSSLVDSSVHFDYDRDGFAEKTGWVSADDGILVIDANSNGSVDDAGELFGSPSQDGFAVLETLDSNRDGKIDAEDDAFAQLRVWRDLDQDGVSDEGELITLEEAGITSISLVRTDVTGTNNGHDIGFEAEFTRTDGTTGTAQTIYFETDRQDTRGDHTPDFVVADGVAMLPQLPGSGQINSIAWKATEDAQFREDWTALTDQAAALTPVELRSSFTSLLLRWASVDSLDENSRGEYVNAQHLAFVEKFFGTVYNEVQRGQHSSTSPSRDTAGAAIEASFEEIVDVLLTAFLSQVGRSVIVRGGELDAVVSSPYFAYAILDFSEPGETATPADRNVPQVVDLITRMLPTEEGAAAEFLVRALGGLEGMPLNRRWPR</sequence>
<dbReference type="RefSeq" id="WP_153437728.1">
    <property type="nucleotide sequence ID" value="NZ_JACIGA010000015.1"/>
</dbReference>
<keyword evidence="3" id="KW-1185">Reference proteome</keyword>
<keyword evidence="1" id="KW-0812">Transmembrane</keyword>
<comment type="caution">
    <text evidence="2">The sequence shown here is derived from an EMBL/GenBank/DDBJ whole genome shotgun (WGS) entry which is preliminary data.</text>
</comment>
<name>A0A6N7L9P3_SINTE</name>